<keyword evidence="5" id="KW-0050">Antiport</keyword>
<evidence type="ECO:0000256" key="1">
    <source>
        <dbReference type="ARBA" id="ARBA00004448"/>
    </source>
</evidence>
<dbReference type="AlphaFoldDB" id="A0AAW0N1F7"/>
<evidence type="ECO:0000256" key="5">
    <source>
        <dbReference type="ARBA" id="ARBA00022449"/>
    </source>
</evidence>
<keyword evidence="8" id="KW-0999">Mitochondrion inner membrane</keyword>
<keyword evidence="11 15" id="KW-0472">Membrane</keyword>
<dbReference type="InterPro" id="IPR002113">
    <property type="entry name" value="ADT_euk_type"/>
</dbReference>
<dbReference type="Pfam" id="PF00153">
    <property type="entry name" value="Mito_carr"/>
    <property type="match status" value="3"/>
</dbReference>
<keyword evidence="7" id="KW-0677">Repeat</keyword>
<sequence length="297" mass="32438">MSESAVHVQNFLSGVVSGVVLKSAVAPLDRLKIVLQVQRVSLLQISPEQRYKGALDAGLRISREQGFVSLWRGNLAALLGHFPHQILNFAFNDKYKRIFLDGVDKSSQTWSYFAGSLACGAAAGATSLCFIYPLDFARTRLAADVGKTATDREFNGLRHCFAKITKSDGLSGLYKGFSVSVQGIIVYRAVYFGLYDVTKAVLPDSAGNVLVSWFSAQSAVLVAGLISYPFDTVRCRMQMQAGRKGADLVYSGALDCWRKTAREEGVRGFYRGLSCAVIKGVGGAFMLVLFNEMKKIR</sequence>
<dbReference type="Proteomes" id="UP001460270">
    <property type="component" value="Unassembled WGS sequence"/>
</dbReference>
<dbReference type="GO" id="GO:1990544">
    <property type="term" value="P:mitochondrial ATP transmembrane transport"/>
    <property type="evidence" value="ECO:0007669"/>
    <property type="project" value="InterPro"/>
</dbReference>
<dbReference type="PANTHER" id="PTHR45635:SF14">
    <property type="entry name" value="ADP_ATP TRANSLOCASE"/>
    <property type="match status" value="1"/>
</dbReference>
<comment type="caution">
    <text evidence="18">The sequence shown here is derived from an EMBL/GenBank/DDBJ whole genome shotgun (WGS) entry which is preliminary data.</text>
</comment>
<evidence type="ECO:0000256" key="10">
    <source>
        <dbReference type="ARBA" id="ARBA00023128"/>
    </source>
</evidence>
<comment type="function">
    <text evidence="14">ADP:ATP antiporter that mediates import of ADP into the mitochondrial matrix for ATP synthesis, and export of ATP out to fuel the cell. Cycles between the cytoplasmic-open state (c-state) and the matrix-open state (m-state): operates by the alternating access mechanism with a single substrate-binding site intermittently exposed to either the cytosolic (c-state) or matrix (m-state) side of the inner mitochondrial membrane.</text>
</comment>
<evidence type="ECO:0000256" key="13">
    <source>
        <dbReference type="ARBA" id="ARBA00024169"/>
    </source>
</evidence>
<dbReference type="InterPro" id="IPR018108">
    <property type="entry name" value="MCP_transmembrane"/>
</dbReference>
<feature type="repeat" description="Solcar" evidence="15">
    <location>
        <begin position="111"/>
        <end position="201"/>
    </location>
</feature>
<dbReference type="GO" id="GO:0005743">
    <property type="term" value="C:mitochondrial inner membrane"/>
    <property type="evidence" value="ECO:0007669"/>
    <property type="project" value="UniProtKB-SubCell"/>
</dbReference>
<dbReference type="InterPro" id="IPR002067">
    <property type="entry name" value="MCP"/>
</dbReference>
<comment type="subcellular location">
    <subcellularLocation>
        <location evidence="17">Membrane</location>
        <topology evidence="17">Multi-pass membrane protein</topology>
    </subcellularLocation>
    <subcellularLocation>
        <location evidence="1">Mitochondrion inner membrane</location>
        <topology evidence="1">Multi-pass membrane protein</topology>
    </subcellularLocation>
</comment>
<dbReference type="GO" id="GO:0005471">
    <property type="term" value="F:ATP:ADP antiporter activity"/>
    <property type="evidence" value="ECO:0007669"/>
    <property type="project" value="UniProtKB-UniRule"/>
</dbReference>
<dbReference type="GO" id="GO:1901029">
    <property type="term" value="P:negative regulation of mitochondrial outer membrane permeabilization involved in apoptotic signaling pathway"/>
    <property type="evidence" value="ECO:0007669"/>
    <property type="project" value="TreeGrafter"/>
</dbReference>
<accession>A0AAW0N1F7</accession>
<comment type="caution">
    <text evidence="17">Lacks conserved residue(s) required for the propagation of feature annotation.</text>
</comment>
<keyword evidence="19" id="KW-1185">Reference proteome</keyword>
<evidence type="ECO:0000256" key="16">
    <source>
        <dbReference type="RuleBase" id="RU000488"/>
    </source>
</evidence>
<feature type="transmembrane region" description="Helical" evidence="17">
    <location>
        <begin position="268"/>
        <end position="290"/>
    </location>
</feature>
<dbReference type="SUPFAM" id="SSF103506">
    <property type="entry name" value="Mitochondrial carrier"/>
    <property type="match status" value="1"/>
</dbReference>
<dbReference type="PANTHER" id="PTHR45635">
    <property type="entry name" value="ADP,ATP CARRIER PROTEIN 1-RELATED-RELATED"/>
    <property type="match status" value="1"/>
</dbReference>
<keyword evidence="9 17" id="KW-1133">Transmembrane helix</keyword>
<gene>
    <name evidence="18" type="ORF">WMY93_028875</name>
</gene>
<evidence type="ECO:0000256" key="17">
    <source>
        <dbReference type="RuleBase" id="RU368008"/>
    </source>
</evidence>
<dbReference type="PRINTS" id="PR00927">
    <property type="entry name" value="ADPTRNSLCASE"/>
</dbReference>
<evidence type="ECO:0000256" key="9">
    <source>
        <dbReference type="ARBA" id="ARBA00022989"/>
    </source>
</evidence>
<organism evidence="18 19">
    <name type="scientific">Mugilogobius chulae</name>
    <name type="common">yellowstripe goby</name>
    <dbReference type="NCBI Taxonomy" id="88201"/>
    <lineage>
        <taxon>Eukaryota</taxon>
        <taxon>Metazoa</taxon>
        <taxon>Chordata</taxon>
        <taxon>Craniata</taxon>
        <taxon>Vertebrata</taxon>
        <taxon>Euteleostomi</taxon>
        <taxon>Actinopterygii</taxon>
        <taxon>Neopterygii</taxon>
        <taxon>Teleostei</taxon>
        <taxon>Neoteleostei</taxon>
        <taxon>Acanthomorphata</taxon>
        <taxon>Gobiaria</taxon>
        <taxon>Gobiiformes</taxon>
        <taxon>Gobioidei</taxon>
        <taxon>Gobiidae</taxon>
        <taxon>Gobionellinae</taxon>
        <taxon>Mugilogobius</taxon>
    </lineage>
</organism>
<dbReference type="PRINTS" id="PR00926">
    <property type="entry name" value="MITOCARRIER"/>
</dbReference>
<comment type="subunit">
    <text evidence="3 17">Monomer.</text>
</comment>
<evidence type="ECO:0000256" key="2">
    <source>
        <dbReference type="ARBA" id="ARBA00006375"/>
    </source>
</evidence>
<dbReference type="Gene3D" id="1.50.40.10">
    <property type="entry name" value="Mitochondrial carrier domain"/>
    <property type="match status" value="1"/>
</dbReference>
<comment type="catalytic activity">
    <reaction evidence="12">
        <text>ADP(in) + ATP(out) = ADP(out) + ATP(in)</text>
        <dbReference type="Rhea" id="RHEA:34999"/>
        <dbReference type="ChEBI" id="CHEBI:30616"/>
        <dbReference type="ChEBI" id="CHEBI:456216"/>
    </reaction>
    <physiologicalReaction direction="left-to-right" evidence="12">
        <dbReference type="Rhea" id="RHEA:35000"/>
    </physiologicalReaction>
</comment>
<evidence type="ECO:0000313" key="18">
    <source>
        <dbReference type="EMBL" id="KAK7882701.1"/>
    </source>
</evidence>
<keyword evidence="10" id="KW-0496">Mitochondrion</keyword>
<evidence type="ECO:0000313" key="19">
    <source>
        <dbReference type="Proteomes" id="UP001460270"/>
    </source>
</evidence>
<dbReference type="EMBL" id="JBBPFD010000021">
    <property type="protein sequence ID" value="KAK7882701.1"/>
    <property type="molecule type" value="Genomic_DNA"/>
</dbReference>
<evidence type="ECO:0000256" key="12">
    <source>
        <dbReference type="ARBA" id="ARBA00024143"/>
    </source>
</evidence>
<evidence type="ECO:0000256" key="4">
    <source>
        <dbReference type="ARBA" id="ARBA00022448"/>
    </source>
</evidence>
<dbReference type="PROSITE" id="PS50920">
    <property type="entry name" value="SOLCAR"/>
    <property type="match status" value="3"/>
</dbReference>
<comment type="similarity">
    <text evidence="2 16">Belongs to the mitochondrial carrier (TC 2.A.29) family.</text>
</comment>
<name>A0AAW0N1F7_9GOBI</name>
<feature type="transmembrane region" description="Helical" evidence="17">
    <location>
        <begin position="110"/>
        <end position="132"/>
    </location>
</feature>
<evidence type="ECO:0000256" key="8">
    <source>
        <dbReference type="ARBA" id="ARBA00022792"/>
    </source>
</evidence>
<proteinExistence type="inferred from homology"/>
<feature type="repeat" description="Solcar" evidence="15">
    <location>
        <begin position="5"/>
        <end position="98"/>
    </location>
</feature>
<dbReference type="FunFam" id="1.50.40.10:FF:000002">
    <property type="entry name" value="Putative ADP/ATP translocase 2-like"/>
    <property type="match status" value="1"/>
</dbReference>
<feature type="transmembrane region" description="Helical" evidence="17">
    <location>
        <begin position="172"/>
        <end position="190"/>
    </location>
</feature>
<evidence type="ECO:0000256" key="11">
    <source>
        <dbReference type="ARBA" id="ARBA00023136"/>
    </source>
</evidence>
<evidence type="ECO:0000256" key="3">
    <source>
        <dbReference type="ARBA" id="ARBA00011245"/>
    </source>
</evidence>
<keyword evidence="4 16" id="KW-0813">Transport</keyword>
<dbReference type="InterPro" id="IPR023395">
    <property type="entry name" value="MCP_dom_sf"/>
</dbReference>
<evidence type="ECO:0000256" key="6">
    <source>
        <dbReference type="ARBA" id="ARBA00022692"/>
    </source>
</evidence>
<evidence type="ECO:0000256" key="15">
    <source>
        <dbReference type="PROSITE-ProRule" id="PRU00282"/>
    </source>
</evidence>
<evidence type="ECO:0000256" key="14">
    <source>
        <dbReference type="ARBA" id="ARBA00045250"/>
    </source>
</evidence>
<feature type="transmembrane region" description="Helical" evidence="17">
    <location>
        <begin position="210"/>
        <end position="230"/>
    </location>
</feature>
<protein>
    <recommendedName>
        <fullName evidence="17">ADP/ATP translocase</fullName>
    </recommendedName>
    <alternativeName>
        <fullName evidence="17">ADP,ATP carrier protein</fullName>
    </alternativeName>
</protein>
<keyword evidence="6 15" id="KW-0812">Transmembrane</keyword>
<dbReference type="GO" id="GO:0140021">
    <property type="term" value="P:mitochondrial ADP transmembrane transport"/>
    <property type="evidence" value="ECO:0007669"/>
    <property type="project" value="InterPro"/>
</dbReference>
<comment type="catalytic activity">
    <reaction evidence="13">
        <text>H(+)(in) = H(+)(out)</text>
        <dbReference type="Rhea" id="RHEA:34979"/>
        <dbReference type="ChEBI" id="CHEBI:15378"/>
    </reaction>
</comment>
<evidence type="ECO:0000256" key="7">
    <source>
        <dbReference type="ARBA" id="ARBA00022737"/>
    </source>
</evidence>
<comment type="function">
    <text evidence="17">Catalyzes the exchange of ADP and ATP across the membrane.</text>
</comment>
<feature type="repeat" description="Solcar" evidence="15">
    <location>
        <begin position="207"/>
        <end position="296"/>
    </location>
</feature>
<reference evidence="19" key="1">
    <citation type="submission" date="2024-04" db="EMBL/GenBank/DDBJ databases">
        <title>Salinicola lusitanus LLJ914,a marine bacterium isolated from the Okinawa Trough.</title>
        <authorList>
            <person name="Li J."/>
        </authorList>
    </citation>
    <scope>NUCLEOTIDE SEQUENCE [LARGE SCALE GENOMIC DNA]</scope>
</reference>